<reference evidence="1 2" key="1">
    <citation type="submission" date="2021-06" db="EMBL/GenBank/DDBJ databases">
        <authorList>
            <person name="Palmer J.M."/>
        </authorList>
    </citation>
    <scope>NUCLEOTIDE SEQUENCE [LARGE SCALE GENOMIC DNA]</scope>
    <source>
        <strain evidence="1 2">AS_MEX2019</strain>
        <tissue evidence="1">Muscle</tissue>
    </source>
</reference>
<evidence type="ECO:0000313" key="1">
    <source>
        <dbReference type="EMBL" id="MEQ2286691.1"/>
    </source>
</evidence>
<organism evidence="1 2">
    <name type="scientific">Ameca splendens</name>
    <dbReference type="NCBI Taxonomy" id="208324"/>
    <lineage>
        <taxon>Eukaryota</taxon>
        <taxon>Metazoa</taxon>
        <taxon>Chordata</taxon>
        <taxon>Craniata</taxon>
        <taxon>Vertebrata</taxon>
        <taxon>Euteleostomi</taxon>
        <taxon>Actinopterygii</taxon>
        <taxon>Neopterygii</taxon>
        <taxon>Teleostei</taxon>
        <taxon>Neoteleostei</taxon>
        <taxon>Acanthomorphata</taxon>
        <taxon>Ovalentaria</taxon>
        <taxon>Atherinomorphae</taxon>
        <taxon>Cyprinodontiformes</taxon>
        <taxon>Goodeidae</taxon>
        <taxon>Ameca</taxon>
    </lineage>
</organism>
<dbReference type="Proteomes" id="UP001469553">
    <property type="component" value="Unassembled WGS sequence"/>
</dbReference>
<evidence type="ECO:0000313" key="2">
    <source>
        <dbReference type="Proteomes" id="UP001469553"/>
    </source>
</evidence>
<gene>
    <name evidence="1" type="ORF">AMECASPLE_005013</name>
</gene>
<protein>
    <submittedName>
        <fullName evidence="1">Uncharacterized protein</fullName>
    </submittedName>
</protein>
<comment type="caution">
    <text evidence="1">The sequence shown here is derived from an EMBL/GenBank/DDBJ whole genome shotgun (WGS) entry which is preliminary data.</text>
</comment>
<dbReference type="EMBL" id="JAHRIP010019031">
    <property type="protein sequence ID" value="MEQ2286691.1"/>
    <property type="molecule type" value="Genomic_DNA"/>
</dbReference>
<accession>A0ABV0XYY5</accession>
<sequence length="163" mass="17571">MKQSSGPLLHHNYPVEFEACFEASVLRVTSLSPADQVQAGSFLALRPSGSSNKRTLSTLQPALMQVPPTCARHHLSSLITQSWIKASKDLPLSGYPLERSTSSEQLLCCALRPRISHPFGGSTSSPSKHRNQLASQVTGLTLSPIFCVVGDLPVQDLKPLSLP</sequence>
<keyword evidence="2" id="KW-1185">Reference proteome</keyword>
<proteinExistence type="predicted"/>
<name>A0ABV0XYY5_9TELE</name>